<keyword evidence="4" id="KW-0732">Signal</keyword>
<gene>
    <name evidence="12" type="primary">LOC114783409</name>
</gene>
<dbReference type="PRINTS" id="PR00276">
    <property type="entry name" value="INSULINFAMLY"/>
</dbReference>
<reference evidence="12" key="2">
    <citation type="submission" date="2025-09" db="UniProtKB">
        <authorList>
            <consortium name="Ensembl"/>
        </authorList>
    </citation>
    <scope>IDENTIFICATION</scope>
</reference>
<dbReference type="GO" id="GO:0042104">
    <property type="term" value="P:positive regulation of activated T cell proliferation"/>
    <property type="evidence" value="ECO:0007669"/>
    <property type="project" value="TreeGrafter"/>
</dbReference>
<evidence type="ECO:0000256" key="1">
    <source>
        <dbReference type="ARBA" id="ARBA00004613"/>
    </source>
</evidence>
<feature type="domain" description="Insulin-like" evidence="11">
    <location>
        <begin position="52"/>
        <end position="107"/>
    </location>
</feature>
<dbReference type="GO" id="GO:0008083">
    <property type="term" value="F:growth factor activity"/>
    <property type="evidence" value="ECO:0007669"/>
    <property type="project" value="UniProtKB-KW"/>
</dbReference>
<dbReference type="Pfam" id="PF00049">
    <property type="entry name" value="Insulin"/>
    <property type="match status" value="1"/>
</dbReference>
<evidence type="ECO:0000259" key="11">
    <source>
        <dbReference type="SMART" id="SM00078"/>
    </source>
</evidence>
<dbReference type="PROSITE" id="PS00262">
    <property type="entry name" value="INSULIN"/>
    <property type="match status" value="1"/>
</dbReference>
<organism evidence="12 13">
    <name type="scientific">Denticeps clupeoides</name>
    <name type="common">denticle herring</name>
    <dbReference type="NCBI Taxonomy" id="299321"/>
    <lineage>
        <taxon>Eukaryota</taxon>
        <taxon>Metazoa</taxon>
        <taxon>Chordata</taxon>
        <taxon>Craniata</taxon>
        <taxon>Vertebrata</taxon>
        <taxon>Euteleostomi</taxon>
        <taxon>Actinopterygii</taxon>
        <taxon>Neopterygii</taxon>
        <taxon>Teleostei</taxon>
        <taxon>Clupei</taxon>
        <taxon>Clupeiformes</taxon>
        <taxon>Denticipitoidei</taxon>
        <taxon>Denticipitidae</taxon>
        <taxon>Denticeps</taxon>
    </lineage>
</organism>
<dbReference type="SMART" id="SM00078">
    <property type="entry name" value="IlGF"/>
    <property type="match status" value="1"/>
</dbReference>
<dbReference type="PANTHER" id="PTHR46886:SF1">
    <property type="entry name" value="INSULIN-LIKE GROWTH FACTOR II"/>
    <property type="match status" value="1"/>
</dbReference>
<evidence type="ECO:0000256" key="5">
    <source>
        <dbReference type="ARBA" id="ARBA00023030"/>
    </source>
</evidence>
<dbReference type="GO" id="GO:0005159">
    <property type="term" value="F:insulin-like growth factor receptor binding"/>
    <property type="evidence" value="ECO:0007669"/>
    <property type="project" value="TreeGrafter"/>
</dbReference>
<evidence type="ECO:0000256" key="9">
    <source>
        <dbReference type="PIRSR" id="PIRSR622350-50"/>
    </source>
</evidence>
<evidence type="ECO:0000256" key="3">
    <source>
        <dbReference type="ARBA" id="ARBA00022525"/>
    </source>
</evidence>
<dbReference type="InterPro" id="IPR022334">
    <property type="entry name" value="IGF2"/>
</dbReference>
<dbReference type="PANTHER" id="PTHR46886">
    <property type="entry name" value="INSULIN-LIKE GROWTH FACTOR II"/>
    <property type="match status" value="1"/>
</dbReference>
<evidence type="ECO:0000256" key="8">
    <source>
        <dbReference type="ARBA" id="ARBA00049823"/>
    </source>
</evidence>
<keyword evidence="13" id="KW-1185">Reference proteome</keyword>
<dbReference type="SUPFAM" id="SSF56994">
    <property type="entry name" value="Insulin-like"/>
    <property type="match status" value="1"/>
</dbReference>
<dbReference type="GO" id="GO:1905564">
    <property type="term" value="P:positive regulation of vascular endothelial cell proliferation"/>
    <property type="evidence" value="ECO:0007669"/>
    <property type="project" value="TreeGrafter"/>
</dbReference>
<dbReference type="InterPro" id="IPR036438">
    <property type="entry name" value="Insulin-like_sf"/>
</dbReference>
<evidence type="ECO:0000313" key="12">
    <source>
        <dbReference type="Ensembl" id="ENSDCDP00010025104.1"/>
    </source>
</evidence>
<dbReference type="Proteomes" id="UP000694580">
    <property type="component" value="Unplaced"/>
</dbReference>
<dbReference type="InterPro" id="IPR016179">
    <property type="entry name" value="Insulin-like"/>
</dbReference>
<keyword evidence="5" id="KW-0339">Growth factor</keyword>
<evidence type="ECO:0000256" key="6">
    <source>
        <dbReference type="ARBA" id="ARBA00023157"/>
    </source>
</evidence>
<feature type="disulfide bond" evidence="9">
    <location>
        <begin position="93"/>
        <end position="98"/>
    </location>
</feature>
<evidence type="ECO:0000256" key="2">
    <source>
        <dbReference type="ARBA" id="ARBA00009034"/>
    </source>
</evidence>
<dbReference type="FunFam" id="1.10.100.10:FF:000002">
    <property type="entry name" value="Insulin-like growth factor II preproprotein"/>
    <property type="match status" value="1"/>
</dbReference>
<comment type="similarity">
    <text evidence="2 10">Belongs to the insulin family.</text>
</comment>
<reference evidence="12" key="1">
    <citation type="submission" date="2025-08" db="UniProtKB">
        <authorList>
            <consortium name="Ensembl"/>
        </authorList>
    </citation>
    <scope>IDENTIFICATION</scope>
</reference>
<comment type="subcellular location">
    <subcellularLocation>
        <location evidence="1 10">Secreted</location>
    </subcellularLocation>
</comment>
<dbReference type="Ensembl" id="ENSDCDT00010031111.1">
    <property type="protein sequence ID" value="ENSDCDP00010025104.1"/>
    <property type="gene ID" value="ENSDCDG00010015932.1"/>
</dbReference>
<evidence type="ECO:0000256" key="10">
    <source>
        <dbReference type="RuleBase" id="RU000406"/>
    </source>
</evidence>
<evidence type="ECO:0000313" key="13">
    <source>
        <dbReference type="Proteomes" id="UP000694580"/>
    </source>
</evidence>
<feature type="disulfide bond" evidence="9">
    <location>
        <begin position="55"/>
        <end position="94"/>
    </location>
</feature>
<accession>A0AAY4BW94</accession>
<dbReference type="GO" id="GO:0043410">
    <property type="term" value="P:positive regulation of MAPK cascade"/>
    <property type="evidence" value="ECO:0007669"/>
    <property type="project" value="TreeGrafter"/>
</dbReference>
<dbReference type="InterPro" id="IPR022350">
    <property type="entry name" value="IGF-1/2"/>
</dbReference>
<name>A0AAY4BW94_9TELE</name>
<dbReference type="Gene3D" id="1.10.100.10">
    <property type="entry name" value="Insulin-like"/>
    <property type="match status" value="1"/>
</dbReference>
<dbReference type="InterPro" id="IPR022352">
    <property type="entry name" value="Ins/IGF/rlx"/>
</dbReference>
<dbReference type="GO" id="GO:0045944">
    <property type="term" value="P:positive regulation of transcription by RNA polymerase II"/>
    <property type="evidence" value="ECO:0007669"/>
    <property type="project" value="TreeGrafter"/>
</dbReference>
<proteinExistence type="inferred from homology"/>
<dbReference type="GO" id="GO:0051147">
    <property type="term" value="P:regulation of muscle cell differentiation"/>
    <property type="evidence" value="ECO:0007669"/>
    <property type="project" value="TreeGrafter"/>
</dbReference>
<dbReference type="GO" id="GO:0046628">
    <property type="term" value="P:positive regulation of insulin receptor signaling pathway"/>
    <property type="evidence" value="ECO:0007669"/>
    <property type="project" value="TreeGrafter"/>
</dbReference>
<feature type="disulfide bond" evidence="9">
    <location>
        <begin position="67"/>
        <end position="107"/>
    </location>
</feature>
<protein>
    <recommendedName>
        <fullName evidence="7">Insulin-like growth factor 2</fullName>
    </recommendedName>
    <alternativeName>
        <fullName evidence="8">Insulin-like growth factor II</fullName>
    </alternativeName>
</protein>
<evidence type="ECO:0000256" key="4">
    <source>
        <dbReference type="ARBA" id="ARBA00022729"/>
    </source>
</evidence>
<keyword evidence="6 9" id="KW-1015">Disulfide bond</keyword>
<dbReference type="GO" id="GO:0005615">
    <property type="term" value="C:extracellular space"/>
    <property type="evidence" value="ECO:0007669"/>
    <property type="project" value="InterPro"/>
</dbReference>
<keyword evidence="3 10" id="KW-0964">Secreted</keyword>
<dbReference type="GO" id="GO:0043539">
    <property type="term" value="F:protein serine/threonine kinase activator activity"/>
    <property type="evidence" value="ECO:0007669"/>
    <property type="project" value="TreeGrafter"/>
</dbReference>
<dbReference type="PRINTS" id="PR02006">
    <property type="entry name" value="INSLNLIKEGF2"/>
</dbReference>
<dbReference type="CDD" id="cd04368">
    <property type="entry name" value="IlGF"/>
    <property type="match status" value="1"/>
</dbReference>
<dbReference type="PRINTS" id="PR02002">
    <property type="entry name" value="INSLNLIKEGF"/>
</dbReference>
<evidence type="ECO:0000256" key="7">
    <source>
        <dbReference type="ARBA" id="ARBA00049761"/>
    </source>
</evidence>
<dbReference type="AlphaFoldDB" id="A0AAY4BW94"/>
<dbReference type="GO" id="GO:0005179">
    <property type="term" value="F:hormone activity"/>
    <property type="evidence" value="ECO:0007669"/>
    <property type="project" value="InterPro"/>
</dbReference>
<dbReference type="GeneTree" id="ENSGT00940000160745"/>
<sequence length="207" mass="23376">SSCSCHSHARKLSHTLKRKPSRGNAVVVRSSASMLMLLVALCVCVPDVGSAETLCGGELVDTLQFVCGDRGFYFSRPNRLSGRRGYGGIVEECCFRTCTLELLEQYCAKTTLTVRDLDHQVHTHTHTQSLMPARTLHLSEFNQWQRDPAQRLQRGLPTILRSQPHPHLTIKPLSQTEDSTHQRPIRVPSRRRRFGGILQNHKSRISI</sequence>
<dbReference type="InterPro" id="IPR022353">
    <property type="entry name" value="Insulin_CS"/>
</dbReference>